<dbReference type="EMBL" id="JARXIC010000008">
    <property type="protein sequence ID" value="MDQ8194115.1"/>
    <property type="molecule type" value="Genomic_DNA"/>
</dbReference>
<gene>
    <name evidence="2" type="ORF">QEH59_06750</name>
</gene>
<keyword evidence="1" id="KW-1133">Transmembrane helix</keyword>
<evidence type="ECO:0000313" key="3">
    <source>
        <dbReference type="Proteomes" id="UP001243717"/>
    </source>
</evidence>
<evidence type="ECO:0000256" key="1">
    <source>
        <dbReference type="SAM" id="Phobius"/>
    </source>
</evidence>
<comment type="caution">
    <text evidence="2">The sequence shown here is derived from an EMBL/GenBank/DDBJ whole genome shotgun (WGS) entry which is preliminary data.</text>
</comment>
<keyword evidence="1" id="KW-0472">Membrane</keyword>
<accession>A0ABU1AH74</accession>
<sequence length="1102" mass="120170">MGVLHSLTPIPINKKFSHNQGFALIIALGLMAFVLLLLLSITTFIQVESQSSANQESRMRAQQNALLGLQIALGNLQSMTGADTRITASAEIVPAVAQAAEASPQLQGGNRHWTGAWQSDTGVFLGYLTSGYEDATDENTLKDFSADFDVEGNLTTGTNAKLVGGGSADVTAGYIAAPKENLTGLEDNSVGNYAWWVGDLGTRAQVHFEEVPTRVPAKTNEFVFYPSSSGAYSLFSGVSDASVFAKAASWGDMDLALEAGGLAAPSDSRKSLFYDLTTTSMGLLTNTKQGGLLKNLNAAFEGQMAELINYHGDDQVFGSQLGGGDDFGGPKWTQLQNYYNLPDNLTGSDFNASISARKMTDDEGAIAPVLLHMQYAIHASILERGGDQYGRRLHVFPLFSFWNPYDVTLKGGTYYYGWMKSFPQVKIVVSFTDSTGSQTLTPTNPLKLNSANYALKLEIPDLAPGETVVLTPSQNASKDDNISLTPGDRDTYIHWDLTSPFTMLPGWSELEISLIGEDNSNYSSMGVALDAADLNYNTGTLDDFVFFMQDIPVFGHKFIEEDSGISALTFTPADPYPETTLPDATYLFQDPSGSTNGPLGIFMVRLRQPDLAKASPKAWEPIRWLANFNPRASAFGRAPQELQTGGHGGFNAMPSYLGAFSNDPNAYNDFRVPQVGLSPVTSPDRTVLYALPRTKEDVTSIGDLRHANISMPGIGDILQKDAYKNIALDNFRPAYVIGESLADPRLLSNQTFRNSWPMSRDTMEPAATHYDWSYLINEALYDSYYLSTVTKDWLDDSWDDWAIGDDFPELPNSRLKVMQNASDGNMDASDWKERLADIDAARNLYIDGAFNINSTSVAAWTALLRSFTGMDIETDEDGTITSSDLGSAFLRSQYPKLGDYDSGPFDSLEAYAGFRRLTEVQVAALAMAIVDEVKARGPFYSLADFVNRDPDASISEHRLKGALQAAVDASGVNDDLEDSNYVTTVADYDSPPESYAWFDDYNMEALAGPLLQGIPGFLSQGDLISRLGIVLRPRSDSFIIRAYGDTVTLNEVASTAVCEAVVQRVVEPVNASVSEPLEPAIGSIFGRQYRIVSFRWLSEEEI</sequence>
<reference evidence="2 3" key="1">
    <citation type="submission" date="2023-04" db="EMBL/GenBank/DDBJ databases">
        <title>A novel bacteria isolated from coastal sediment.</title>
        <authorList>
            <person name="Liu X.-J."/>
            <person name="Du Z.-J."/>
        </authorList>
    </citation>
    <scope>NUCLEOTIDE SEQUENCE [LARGE SCALE GENOMIC DNA]</scope>
    <source>
        <strain evidence="2 3">SDUM461004</strain>
    </source>
</reference>
<keyword evidence="3" id="KW-1185">Reference proteome</keyword>
<evidence type="ECO:0000313" key="2">
    <source>
        <dbReference type="EMBL" id="MDQ8194115.1"/>
    </source>
</evidence>
<proteinExistence type="predicted"/>
<dbReference type="Proteomes" id="UP001243717">
    <property type="component" value="Unassembled WGS sequence"/>
</dbReference>
<keyword evidence="1" id="KW-0812">Transmembrane</keyword>
<feature type="transmembrane region" description="Helical" evidence="1">
    <location>
        <begin position="21"/>
        <end position="45"/>
    </location>
</feature>
<name>A0ABU1AH74_9BACT</name>
<protein>
    <submittedName>
        <fullName evidence="2">Uncharacterized protein</fullName>
    </submittedName>
</protein>
<organism evidence="2 3">
    <name type="scientific">Thalassobacterium sedimentorum</name>
    <dbReference type="NCBI Taxonomy" id="3041258"/>
    <lineage>
        <taxon>Bacteria</taxon>
        <taxon>Pseudomonadati</taxon>
        <taxon>Verrucomicrobiota</taxon>
        <taxon>Opitutia</taxon>
        <taxon>Puniceicoccales</taxon>
        <taxon>Coraliomargaritaceae</taxon>
        <taxon>Thalassobacterium</taxon>
    </lineage>
</organism>